<protein>
    <submittedName>
        <fullName evidence="2">Uncharacterized protein</fullName>
    </submittedName>
</protein>
<feature type="compositionally biased region" description="Basic and acidic residues" evidence="1">
    <location>
        <begin position="183"/>
        <end position="209"/>
    </location>
</feature>
<reference evidence="2 3" key="1">
    <citation type="submission" date="2011-02" db="EMBL/GenBank/DDBJ databases">
        <title>The Genome Sequence of Sphaeroforma arctica JP610.</title>
        <authorList>
            <consortium name="The Broad Institute Genome Sequencing Platform"/>
            <person name="Russ C."/>
            <person name="Cuomo C."/>
            <person name="Young S.K."/>
            <person name="Zeng Q."/>
            <person name="Gargeya S."/>
            <person name="Alvarado L."/>
            <person name="Berlin A."/>
            <person name="Chapman S.B."/>
            <person name="Chen Z."/>
            <person name="Freedman E."/>
            <person name="Gellesch M."/>
            <person name="Goldberg J."/>
            <person name="Griggs A."/>
            <person name="Gujja S."/>
            <person name="Heilman E."/>
            <person name="Heiman D."/>
            <person name="Howarth C."/>
            <person name="Mehta T."/>
            <person name="Neiman D."/>
            <person name="Pearson M."/>
            <person name="Roberts A."/>
            <person name="Saif S."/>
            <person name="Shea T."/>
            <person name="Shenoy N."/>
            <person name="Sisk P."/>
            <person name="Stolte C."/>
            <person name="Sykes S."/>
            <person name="White J."/>
            <person name="Yandava C."/>
            <person name="Burger G."/>
            <person name="Gray M.W."/>
            <person name="Holland P.W.H."/>
            <person name="King N."/>
            <person name="Lang F.B.F."/>
            <person name="Roger A.J."/>
            <person name="Ruiz-Trillo I."/>
            <person name="Haas B."/>
            <person name="Nusbaum C."/>
            <person name="Birren B."/>
        </authorList>
    </citation>
    <scope>NUCLEOTIDE SEQUENCE [LARGE SCALE GENOMIC DNA]</scope>
    <source>
        <strain evidence="2 3">JP610</strain>
    </source>
</reference>
<dbReference type="GeneID" id="25908462"/>
<feature type="region of interest" description="Disordered" evidence="1">
    <location>
        <begin position="390"/>
        <end position="410"/>
    </location>
</feature>
<feature type="region of interest" description="Disordered" evidence="1">
    <location>
        <begin position="1"/>
        <end position="230"/>
    </location>
</feature>
<feature type="compositionally biased region" description="Basic residues" evidence="1">
    <location>
        <begin position="131"/>
        <end position="146"/>
    </location>
</feature>
<dbReference type="Proteomes" id="UP000054560">
    <property type="component" value="Unassembled WGS sequence"/>
</dbReference>
<feature type="region of interest" description="Disordered" evidence="1">
    <location>
        <begin position="654"/>
        <end position="688"/>
    </location>
</feature>
<feature type="compositionally biased region" description="Basic and acidic residues" evidence="1">
    <location>
        <begin position="104"/>
        <end position="130"/>
    </location>
</feature>
<feature type="region of interest" description="Disordered" evidence="1">
    <location>
        <begin position="922"/>
        <end position="945"/>
    </location>
</feature>
<evidence type="ECO:0000313" key="3">
    <source>
        <dbReference type="Proteomes" id="UP000054560"/>
    </source>
</evidence>
<feature type="compositionally biased region" description="Polar residues" evidence="1">
    <location>
        <begin position="829"/>
        <end position="844"/>
    </location>
</feature>
<evidence type="ECO:0000256" key="1">
    <source>
        <dbReference type="SAM" id="MobiDB-lite"/>
    </source>
</evidence>
<feature type="compositionally biased region" description="Basic and acidic residues" evidence="1">
    <location>
        <begin position="147"/>
        <end position="174"/>
    </location>
</feature>
<gene>
    <name evidence="2" type="ORF">SARC_07958</name>
</gene>
<feature type="region of interest" description="Disordered" evidence="1">
    <location>
        <begin position="829"/>
        <end position="907"/>
    </location>
</feature>
<dbReference type="RefSeq" id="XP_014153559.1">
    <property type="nucleotide sequence ID" value="XM_014298084.1"/>
</dbReference>
<sequence>MKRERSPSPGAAEYERTRSAHNTRTRIHTSRIPASNIGEKTQQNTERSETTSRRSKTTVSNSDTLTCKEEASEYATEDNLRDNSSFEVEDKTQKWSSLYNSKVGGRDDRTKRTERQDRADRSDNDAYDRRSVRKHTSHNSKRSRSHTSKDDEYSEKSRRSEPYRRRYRDEEKTRGVSTSKSECMSRLRSGKESKRFVLRQDDERDDSRGRNHATSTQTTTRREQIAHTSKSLLDVKHTAGTSGDIFGQHFGTGICDRHEYTRATQTTTTHTTAQPLPLPLTDARSPDVSGSAGVCEDTLGVPVEAEITHSRTNAFTPDWAGGVGRYNVGTRSYGQATHSELSKAQPLTLTESNLPSSSAALSDGTPAQRHQEVDTGLPRHIDTHTHRRVCTHPHSTHSTTKIPAHPHSHMHMRDLTQLPGQLNPVHAHGPHTPESNGELGWDWVKSVKFYQPASRAQLHAYSLDVESLIYYCLSRTDVSVTPHDGECVSAACTERGGVCAGGQDGCRAYEQGPCKEGVHTRDTYGECVNVGGVDGEHAVFKHACRGYVDAKGKRGEGVCGDQTGVECVSKTNGDRQGAGNLVDLHTTARRNHAGIPNTHPGEHRLFTSIGGELARYTCFGSSDDAMRVEADRDTHNWHVDVLAKGEVSPERTMKAMHGDTDPVNSSGYSTTRGIGTRETTGDSAHSKAVRVCARGSAMESVSGRDSAYEPKIPIRSVKWGCDRTPRHSGTEQCGHLHTVDSSDIRSPHPTAAIGGSRAKMNQPTCKLDHSETRGCALAHHTDRNTCEERGHEYFRFVRLNDYRTTSLCTNEDEVTLLVRAVVVCDRTRPSTQHTPTRTSGQPDTQVCVGDRTPVKTSAHTRTRAPISTHTHTHAHAHTHTYTDTDTETHTDTHTHTHTQSKYQTVSERPETCDIAKQNLHSTGTAYSRPGEVASKGTGLNPQTLNPRTLRQAETDQLRSRERESERVKCRVVLAVQMDPKTGELVHIGVGQYRVLEDPASSNRARTALKWTSRGSTAAQWLAEGAERCVEEMLAEGCGSSCCHVRARLQAFARDSVYKYEAKVHGQLQLRPPARDSEWDESGEGVLGNTRISGYRRSLEKGLGIVQTPQQRYLHNSNVCAMRESVSELCHPFFPIRIKLV</sequence>
<evidence type="ECO:0000313" key="2">
    <source>
        <dbReference type="EMBL" id="KNC79657.1"/>
    </source>
</evidence>
<keyword evidence="3" id="KW-1185">Reference proteome</keyword>
<accession>A0A0L0FS83</accession>
<organism evidence="2 3">
    <name type="scientific">Sphaeroforma arctica JP610</name>
    <dbReference type="NCBI Taxonomy" id="667725"/>
    <lineage>
        <taxon>Eukaryota</taxon>
        <taxon>Ichthyosporea</taxon>
        <taxon>Ichthyophonida</taxon>
        <taxon>Sphaeroforma</taxon>
    </lineage>
</organism>
<name>A0A0L0FS83_9EUKA</name>
<proteinExistence type="predicted"/>
<feature type="compositionally biased region" description="Basic residues" evidence="1">
    <location>
        <begin position="19"/>
        <end position="29"/>
    </location>
</feature>
<dbReference type="AlphaFoldDB" id="A0A0L0FS83"/>
<dbReference type="EMBL" id="KQ242267">
    <property type="protein sequence ID" value="KNC79657.1"/>
    <property type="molecule type" value="Genomic_DNA"/>
</dbReference>
<feature type="region of interest" description="Disordered" evidence="1">
    <location>
        <begin position="353"/>
        <end position="372"/>
    </location>
</feature>
<feature type="compositionally biased region" description="Basic and acidic residues" evidence="1">
    <location>
        <begin position="880"/>
        <end position="894"/>
    </location>
</feature>